<feature type="compositionally biased region" description="Polar residues" evidence="1">
    <location>
        <begin position="35"/>
        <end position="52"/>
    </location>
</feature>
<dbReference type="EMBL" id="OZ034822">
    <property type="protein sequence ID" value="CAL1410653.1"/>
    <property type="molecule type" value="Genomic_DNA"/>
</dbReference>
<proteinExistence type="predicted"/>
<accession>A0AAV2GLC0</accession>
<reference evidence="2 3" key="1">
    <citation type="submission" date="2024-04" db="EMBL/GenBank/DDBJ databases">
        <authorList>
            <person name="Fracassetti M."/>
        </authorList>
    </citation>
    <scope>NUCLEOTIDE SEQUENCE [LARGE SCALE GENOMIC DNA]</scope>
</reference>
<name>A0AAV2GLC0_9ROSI</name>
<dbReference type="Proteomes" id="UP001497516">
    <property type="component" value="Chromosome 9"/>
</dbReference>
<gene>
    <name evidence="2" type="ORF">LTRI10_LOCUS50055</name>
</gene>
<feature type="compositionally biased region" description="Low complexity" evidence="1">
    <location>
        <begin position="7"/>
        <end position="19"/>
    </location>
</feature>
<evidence type="ECO:0000313" key="2">
    <source>
        <dbReference type="EMBL" id="CAL1410653.1"/>
    </source>
</evidence>
<keyword evidence="3" id="KW-1185">Reference proteome</keyword>
<feature type="region of interest" description="Disordered" evidence="1">
    <location>
        <begin position="1"/>
        <end position="52"/>
    </location>
</feature>
<evidence type="ECO:0000313" key="3">
    <source>
        <dbReference type="Proteomes" id="UP001497516"/>
    </source>
</evidence>
<protein>
    <submittedName>
        <fullName evidence="2">Uncharacterized protein</fullName>
    </submittedName>
</protein>
<dbReference type="AlphaFoldDB" id="A0AAV2GLC0"/>
<evidence type="ECO:0000256" key="1">
    <source>
        <dbReference type="SAM" id="MobiDB-lite"/>
    </source>
</evidence>
<sequence>MTDTDKPSTSTSNSNPVSSALPHPLLDPSKVGPLTSLTVLPGSSSPPSVQIVKGQNGTTMQIVTVALPANIPSPG</sequence>
<organism evidence="2 3">
    <name type="scientific">Linum trigynum</name>
    <dbReference type="NCBI Taxonomy" id="586398"/>
    <lineage>
        <taxon>Eukaryota</taxon>
        <taxon>Viridiplantae</taxon>
        <taxon>Streptophyta</taxon>
        <taxon>Embryophyta</taxon>
        <taxon>Tracheophyta</taxon>
        <taxon>Spermatophyta</taxon>
        <taxon>Magnoliopsida</taxon>
        <taxon>eudicotyledons</taxon>
        <taxon>Gunneridae</taxon>
        <taxon>Pentapetalae</taxon>
        <taxon>rosids</taxon>
        <taxon>fabids</taxon>
        <taxon>Malpighiales</taxon>
        <taxon>Linaceae</taxon>
        <taxon>Linum</taxon>
    </lineage>
</organism>